<reference evidence="6 7" key="1">
    <citation type="submission" date="2021-03" db="EMBL/GenBank/DDBJ databases">
        <authorList>
            <person name="King G.J."/>
            <person name="Bancroft I."/>
            <person name="Baten A."/>
            <person name="Bloomfield J."/>
            <person name="Borpatragohain P."/>
            <person name="He Z."/>
            <person name="Irish N."/>
            <person name="Irwin J."/>
            <person name="Liu K."/>
            <person name="Mauleon R.P."/>
            <person name="Moore J."/>
            <person name="Morris R."/>
            <person name="Ostergaard L."/>
            <person name="Wang B."/>
            <person name="Wells R."/>
        </authorList>
    </citation>
    <scope>NUCLEOTIDE SEQUENCE [LARGE SCALE GENOMIC DNA]</scope>
    <source>
        <strain evidence="6">R-o-18</strain>
        <tissue evidence="6">Leaf</tissue>
    </source>
</reference>
<evidence type="ECO:0000259" key="5">
    <source>
        <dbReference type="PROSITE" id="PS50888"/>
    </source>
</evidence>
<comment type="caution">
    <text evidence="6">The sequence shown here is derived from an EMBL/GenBank/DDBJ whole genome shotgun (WGS) entry which is preliminary data.</text>
</comment>
<keyword evidence="2" id="KW-0805">Transcription regulation</keyword>
<evidence type="ECO:0000256" key="4">
    <source>
        <dbReference type="ARBA" id="ARBA00023242"/>
    </source>
</evidence>
<comment type="subcellular location">
    <subcellularLocation>
        <location evidence="1">Nucleus</location>
    </subcellularLocation>
</comment>
<evidence type="ECO:0000256" key="1">
    <source>
        <dbReference type="ARBA" id="ARBA00004123"/>
    </source>
</evidence>
<name>A0ABQ7LVA7_BRACM</name>
<evidence type="ECO:0000256" key="2">
    <source>
        <dbReference type="ARBA" id="ARBA00023015"/>
    </source>
</evidence>
<accession>A0ABQ7LVA7</accession>
<proteinExistence type="predicted"/>
<protein>
    <recommendedName>
        <fullName evidence="5">BHLH domain-containing protein</fullName>
    </recommendedName>
</protein>
<dbReference type="PANTHER" id="PTHR12565">
    <property type="entry name" value="STEROL REGULATORY ELEMENT-BINDING PROTEIN"/>
    <property type="match status" value="1"/>
</dbReference>
<evidence type="ECO:0000256" key="3">
    <source>
        <dbReference type="ARBA" id="ARBA00023163"/>
    </source>
</evidence>
<dbReference type="InterPro" id="IPR024097">
    <property type="entry name" value="bHLH_ZIP_TF"/>
</dbReference>
<dbReference type="Gene3D" id="4.10.280.10">
    <property type="entry name" value="Helix-loop-helix DNA-binding domain"/>
    <property type="match status" value="1"/>
</dbReference>
<feature type="domain" description="BHLH" evidence="5">
    <location>
        <begin position="78"/>
        <end position="128"/>
    </location>
</feature>
<gene>
    <name evidence="6" type="primary">A08p035270.1_BraROA</name>
    <name evidence="6" type="ORF">IGI04_032038</name>
</gene>
<dbReference type="InterPro" id="IPR036638">
    <property type="entry name" value="HLH_DNA-bd_sf"/>
</dbReference>
<evidence type="ECO:0000313" key="6">
    <source>
        <dbReference type="EMBL" id="KAG5390497.1"/>
    </source>
</evidence>
<dbReference type="SMART" id="SM00353">
    <property type="entry name" value="HLH"/>
    <property type="match status" value="1"/>
</dbReference>
<keyword evidence="3" id="KW-0804">Transcription</keyword>
<dbReference type="Proteomes" id="UP000823674">
    <property type="component" value="Chromosome A08"/>
</dbReference>
<sequence length="191" mass="22125">MAQYEPYNYNIGLNPSLPHINQNQELINLDLPVSTTPSSFMLFSNGDLVDARHNNSHFSPNLLHGEDFFFLFFYKWQVIWEDKTKKKRVRREKINERLKCLQDLVPGCYKTMGMAVMLEVIIDYVRSLQNQIEFLSMKLSAASAYYDLNSLDIEPTDTFQGGNMYSAEEMERILREGVGTQTPNFSSTLPF</sequence>
<keyword evidence="4" id="KW-0539">Nucleus</keyword>
<dbReference type="InterPro" id="IPR011598">
    <property type="entry name" value="bHLH_dom"/>
</dbReference>
<dbReference type="PANTHER" id="PTHR12565:SF367">
    <property type="entry name" value="TRANSCRIPTION FACTOR BHLH75"/>
    <property type="match status" value="1"/>
</dbReference>
<evidence type="ECO:0000313" key="7">
    <source>
        <dbReference type="Proteomes" id="UP000823674"/>
    </source>
</evidence>
<dbReference type="PROSITE" id="PS50888">
    <property type="entry name" value="BHLH"/>
    <property type="match status" value="1"/>
</dbReference>
<keyword evidence="7" id="KW-1185">Reference proteome</keyword>
<dbReference type="SUPFAM" id="SSF47459">
    <property type="entry name" value="HLH, helix-loop-helix DNA-binding domain"/>
    <property type="match status" value="1"/>
</dbReference>
<dbReference type="EMBL" id="JADBGQ010000007">
    <property type="protein sequence ID" value="KAG5390497.1"/>
    <property type="molecule type" value="Genomic_DNA"/>
</dbReference>
<organism evidence="6 7">
    <name type="scientific">Brassica rapa subsp. trilocularis</name>
    <dbReference type="NCBI Taxonomy" id="1813537"/>
    <lineage>
        <taxon>Eukaryota</taxon>
        <taxon>Viridiplantae</taxon>
        <taxon>Streptophyta</taxon>
        <taxon>Embryophyta</taxon>
        <taxon>Tracheophyta</taxon>
        <taxon>Spermatophyta</taxon>
        <taxon>Magnoliopsida</taxon>
        <taxon>eudicotyledons</taxon>
        <taxon>Gunneridae</taxon>
        <taxon>Pentapetalae</taxon>
        <taxon>rosids</taxon>
        <taxon>malvids</taxon>
        <taxon>Brassicales</taxon>
        <taxon>Brassicaceae</taxon>
        <taxon>Brassiceae</taxon>
        <taxon>Brassica</taxon>
    </lineage>
</organism>